<keyword evidence="6 12" id="KW-0812">Transmembrane</keyword>
<evidence type="ECO:0000256" key="11">
    <source>
        <dbReference type="ARBA" id="ARBA00048950"/>
    </source>
</evidence>
<keyword evidence="8 12" id="KW-1133">Transmembrane helix</keyword>
<feature type="transmembrane region" description="Helical" evidence="12">
    <location>
        <begin position="315"/>
        <end position="341"/>
    </location>
</feature>
<dbReference type="GO" id="GO:0042281">
    <property type="term" value="F:dolichyl pyrophosphate Man9GlcNAc2 alpha-1,3-glucosyltransferase activity"/>
    <property type="evidence" value="ECO:0007669"/>
    <property type="project" value="UniProtKB-EC"/>
</dbReference>
<dbReference type="GeneTree" id="ENSGT00940000153733"/>
<protein>
    <recommendedName>
        <fullName evidence="12">Alpha-1,3-glucosyltransferase</fullName>
        <ecNumber evidence="12">2.4.1.-</ecNumber>
    </recommendedName>
</protein>
<evidence type="ECO:0000313" key="13">
    <source>
        <dbReference type="Ensembl" id="ENSEBUP00000023418.1"/>
    </source>
</evidence>
<accession>A0A8C4X0C6</accession>
<evidence type="ECO:0000256" key="1">
    <source>
        <dbReference type="ARBA" id="ARBA00004477"/>
    </source>
</evidence>
<name>A0A8C4X0C6_EPTBU</name>
<keyword evidence="9 12" id="KW-0472">Membrane</keyword>
<keyword evidence="7 12" id="KW-0256">Endoplasmic reticulum</keyword>
<evidence type="ECO:0000313" key="14">
    <source>
        <dbReference type="Proteomes" id="UP000694388"/>
    </source>
</evidence>
<feature type="transmembrane region" description="Helical" evidence="12">
    <location>
        <begin position="371"/>
        <end position="391"/>
    </location>
</feature>
<feature type="transmembrane region" description="Helical" evidence="12">
    <location>
        <begin position="397"/>
        <end position="419"/>
    </location>
</feature>
<comment type="subcellular location">
    <subcellularLocation>
        <location evidence="1 12">Endoplasmic reticulum membrane</location>
        <topology evidence="1 12">Multi-pass membrane protein</topology>
    </subcellularLocation>
</comment>
<dbReference type="Pfam" id="PF03155">
    <property type="entry name" value="Alg6_Alg8"/>
    <property type="match status" value="2"/>
</dbReference>
<evidence type="ECO:0000256" key="12">
    <source>
        <dbReference type="RuleBase" id="RU363110"/>
    </source>
</evidence>
<proteinExistence type="inferred from homology"/>
<comment type="catalytic activity">
    <reaction evidence="11">
        <text>an alpha-D-Man-(1-&gt;2)-alpha-D-Man-(1-&gt;2)-alpha-D-Man-(1-&gt;3)-[alpha-D-Man-(1-&gt;2)-alpha-D-Man-(1-&gt;3)-[alpha-D-Man-(1-&gt;2)-alpha-D-Man-(1-&gt;6)]-alpha-D-Man-(1-&gt;6)]-beta-D-Man-(1-&gt;4)-beta-D-GlcNAc-(1-&gt;4)-alpha-D-GlcNAc-diphospho-di-trans,poly-cis-dolichol + a di-trans,poly-cis-dolichyl beta-D-glucosyl phosphate = an alpha-D-Glc-(1-&gt;3)-alpha-D-Man-(1-&gt;2)-alpha-D-Man-(1-&gt;2)-alpha-D-Man-(1-&gt;3)-[alpha-D-Man-(1-&gt;2)-alpha-D-Man-(1-&gt;3)-[alpha-D-Man-(1-&gt;2)-alpha-D-Man-(1-&gt;6)]-alpha-D-Man-(1-&gt;6)]-beta-D-Man-(1-&gt;4)-beta-D-GlcNAc-(1-&gt;4)-alpha-D-GlcNAc-diphospho-di-trans,poly-cis-dolichol + a di-trans,poly-cis-dolichyl phosphate + H(+)</text>
        <dbReference type="Rhea" id="RHEA:30635"/>
        <dbReference type="Rhea" id="RHEA-COMP:19498"/>
        <dbReference type="Rhea" id="RHEA-COMP:19502"/>
        <dbReference type="Rhea" id="RHEA-COMP:19520"/>
        <dbReference type="Rhea" id="RHEA-COMP:19521"/>
        <dbReference type="ChEBI" id="CHEBI:15378"/>
        <dbReference type="ChEBI" id="CHEBI:57525"/>
        <dbReference type="ChEBI" id="CHEBI:57683"/>
        <dbReference type="ChEBI" id="CHEBI:132520"/>
        <dbReference type="ChEBI" id="CHEBI:132521"/>
        <dbReference type="EC" id="2.4.1.267"/>
    </reaction>
    <physiologicalReaction direction="left-to-right" evidence="11">
        <dbReference type="Rhea" id="RHEA:30636"/>
    </physiologicalReaction>
</comment>
<dbReference type="AlphaFoldDB" id="A0A8C4X0C6"/>
<evidence type="ECO:0000256" key="5">
    <source>
        <dbReference type="ARBA" id="ARBA00022679"/>
    </source>
</evidence>
<feature type="transmembrane region" description="Helical" evidence="12">
    <location>
        <begin position="291"/>
        <end position="309"/>
    </location>
</feature>
<evidence type="ECO:0000256" key="9">
    <source>
        <dbReference type="ARBA" id="ARBA00023136"/>
    </source>
</evidence>
<feature type="transmembrane region" description="Helical" evidence="12">
    <location>
        <begin position="195"/>
        <end position="217"/>
    </location>
</feature>
<dbReference type="UniPathway" id="UPA00378"/>
<dbReference type="Ensembl" id="ENSEBUT00000023994.1">
    <property type="protein sequence ID" value="ENSEBUP00000023418.1"/>
    <property type="gene ID" value="ENSEBUG00000014417.1"/>
</dbReference>
<evidence type="ECO:0000256" key="4">
    <source>
        <dbReference type="ARBA" id="ARBA00022676"/>
    </source>
</evidence>
<dbReference type="EC" id="2.4.1.-" evidence="12"/>
<keyword evidence="14" id="KW-1185">Reference proteome</keyword>
<organism evidence="13 14">
    <name type="scientific">Eptatretus burgeri</name>
    <name type="common">Inshore hagfish</name>
    <dbReference type="NCBI Taxonomy" id="7764"/>
    <lineage>
        <taxon>Eukaryota</taxon>
        <taxon>Metazoa</taxon>
        <taxon>Chordata</taxon>
        <taxon>Craniata</taxon>
        <taxon>Vertebrata</taxon>
        <taxon>Cyclostomata</taxon>
        <taxon>Myxini</taxon>
        <taxon>Myxiniformes</taxon>
        <taxon>Myxinidae</taxon>
        <taxon>Eptatretinae</taxon>
        <taxon>Eptatretus</taxon>
    </lineage>
</organism>
<comment type="caution">
    <text evidence="12">Lacks conserved residue(s) required for the propagation of feature annotation.</text>
</comment>
<reference evidence="13" key="2">
    <citation type="submission" date="2025-09" db="UniProtKB">
        <authorList>
            <consortium name="Ensembl"/>
        </authorList>
    </citation>
    <scope>IDENTIFICATION</scope>
</reference>
<dbReference type="OMA" id="RVYMRAT"/>
<dbReference type="Proteomes" id="UP000694388">
    <property type="component" value="Unplaced"/>
</dbReference>
<evidence type="ECO:0000256" key="6">
    <source>
        <dbReference type="ARBA" id="ARBA00022692"/>
    </source>
</evidence>
<dbReference type="PANTHER" id="PTHR12413:SF1">
    <property type="entry name" value="DOLICHYL PYROPHOSPHATE MAN9GLCNAC2 ALPHA-1,3-GLUCOSYLTRANSFERASE"/>
    <property type="match status" value="1"/>
</dbReference>
<evidence type="ECO:0000256" key="10">
    <source>
        <dbReference type="ARBA" id="ARBA00044720"/>
    </source>
</evidence>
<evidence type="ECO:0000256" key="3">
    <source>
        <dbReference type="ARBA" id="ARBA00008715"/>
    </source>
</evidence>
<keyword evidence="5 12" id="KW-0808">Transferase</keyword>
<dbReference type="GO" id="GO:0005789">
    <property type="term" value="C:endoplasmic reticulum membrane"/>
    <property type="evidence" value="ECO:0007669"/>
    <property type="project" value="UniProtKB-SubCell"/>
</dbReference>
<evidence type="ECO:0000256" key="8">
    <source>
        <dbReference type="ARBA" id="ARBA00022989"/>
    </source>
</evidence>
<dbReference type="InterPro" id="IPR004856">
    <property type="entry name" value="Glyco_trans_ALG6/ALG8"/>
</dbReference>
<evidence type="ECO:0000256" key="2">
    <source>
        <dbReference type="ARBA" id="ARBA00004922"/>
    </source>
</evidence>
<dbReference type="PANTHER" id="PTHR12413">
    <property type="entry name" value="DOLICHYL GLYCOSYLTRANSFERASE"/>
    <property type="match status" value="1"/>
</dbReference>
<sequence length="431" mass="49000">MMSMLLTGSGKPPMFGDYEAQRHWQEITINLPATAWYVNGTDNDLHYWGLDYPPLTAYHSLLCALVAQLVDPSWISLYNSRGLEGEMHKLFMRLSGMSCYPWPSALSHFTRRLALKEGGGVGNPRKKISDILKCSFDFVLGLAAWAVLAVKSKNNLLGAIFFSLSLNYKQMELYHALPFFCILFGRCLQLGKCKGFLLFMMLALTVTLTFVLCWLPFLHTSQDALAVLYRLFPFDRGLYEDKVANVWCTLSVLVKIRTIIPLHMQLWLSCTLLSCLPSCVTLIHRPTFRDFKLSLAICSLAFFLFSFQVHEKSILLVALPFCLLLVEIPFASMWFLLVSTFSRNKLQTPRKNLEFSYLIEISPPSPTVPQFWLSVALMFVLSASSILISPSTSLPHLWPLVVSAASCCHFLAFLLFLNIQQCWVYPRQKLD</sequence>
<comment type="function">
    <text evidence="10">Dolichyl pyrophosphate Man9GlcNAc2 alpha-1,3-glucosyltransferase that operates in the biosynthetic pathway of dolichol-linked oligosaccharides, the glycan precursors employed in protein asparagine (N)-glycosylation. The assembly of dolichol-linked oligosaccharides begins on the cytosolic side of the endoplasmic reticulum membrane and finishes in its lumen. The sequential addition of sugars to dolichol pyrophosphate produces dolichol-linked oligosaccharides containing fourteen sugars, including two GlcNAcs, nine mannoses and three glucoses. Once assembled, the oligosaccharide is transferred from the lipid to nascent proteins by oligosaccharyltransferases. In the lumen of the endoplasmic reticulum, adds the first glucose residue from dolichyl phosphate glucose (Dol-P-Glc) onto the lipid-linked oligosaccharide intermediate Man(9)GlcNAc(2)-PP-Dol to produce Glc(1)Man(9)GlcNAc(2)-PP-Dol. Glc(1)Man(9)GlcNAc(2)-PP-Dol is a substrate for ALG8, the following enzyme in the biosynthetic pathway.</text>
</comment>
<keyword evidence="4 12" id="KW-0328">Glycosyltransferase</keyword>
<evidence type="ECO:0000256" key="7">
    <source>
        <dbReference type="ARBA" id="ARBA00022824"/>
    </source>
</evidence>
<comment type="pathway">
    <text evidence="2 12">Protein modification; protein glycosylation.</text>
</comment>
<comment type="similarity">
    <text evidence="3 12">Belongs to the ALG6/ALG8 glucosyltransferase family.</text>
</comment>
<reference evidence="13" key="1">
    <citation type="submission" date="2025-08" db="UniProtKB">
        <authorList>
            <consortium name="Ensembl"/>
        </authorList>
    </citation>
    <scope>IDENTIFICATION</scope>
</reference>